<dbReference type="GO" id="GO:0006508">
    <property type="term" value="P:proteolysis"/>
    <property type="evidence" value="ECO:0007669"/>
    <property type="project" value="UniProtKB-KW"/>
</dbReference>
<dbReference type="PRINTS" id="PR00705">
    <property type="entry name" value="PAPAIN"/>
</dbReference>
<dbReference type="Pfam" id="PF08246">
    <property type="entry name" value="Inhibitor_I29"/>
    <property type="match status" value="1"/>
</dbReference>
<comment type="similarity">
    <text evidence="1">Belongs to the peptidase C1 family.</text>
</comment>
<evidence type="ECO:0000256" key="2">
    <source>
        <dbReference type="ARBA" id="ARBA00022670"/>
    </source>
</evidence>
<dbReference type="PROSITE" id="PS00639">
    <property type="entry name" value="THIOL_PROTEASE_HIS"/>
    <property type="match status" value="1"/>
</dbReference>
<accession>A0A481SC78</accession>
<protein>
    <submittedName>
        <fullName evidence="10">Papain-family protein</fullName>
        <ecNumber evidence="10">3.4.22.2</ecNumber>
    </submittedName>
</protein>
<dbReference type="SMART" id="SM00645">
    <property type="entry name" value="Pept_C1"/>
    <property type="match status" value="1"/>
</dbReference>
<evidence type="ECO:0000259" key="9">
    <source>
        <dbReference type="SMART" id="SM00848"/>
    </source>
</evidence>
<feature type="chain" id="PRO_5019838061" evidence="7">
    <location>
        <begin position="29"/>
        <end position="349"/>
    </location>
</feature>
<dbReference type="AlphaFoldDB" id="A0A481SC78"/>
<dbReference type="SUPFAM" id="SSF54001">
    <property type="entry name" value="Cysteine proteinases"/>
    <property type="match status" value="1"/>
</dbReference>
<dbReference type="GO" id="GO:0008234">
    <property type="term" value="F:cysteine-type peptidase activity"/>
    <property type="evidence" value="ECO:0007669"/>
    <property type="project" value="UniProtKB-KW"/>
</dbReference>
<evidence type="ECO:0000256" key="1">
    <source>
        <dbReference type="ARBA" id="ARBA00008455"/>
    </source>
</evidence>
<dbReference type="Gene3D" id="3.90.70.10">
    <property type="entry name" value="Cysteine proteinases"/>
    <property type="match status" value="1"/>
</dbReference>
<keyword evidence="6" id="KW-1015">Disulfide bond</keyword>
<keyword evidence="2" id="KW-0645">Protease</keyword>
<evidence type="ECO:0000259" key="8">
    <source>
        <dbReference type="SMART" id="SM00645"/>
    </source>
</evidence>
<dbReference type="InterPro" id="IPR038765">
    <property type="entry name" value="Papain-like_cys_pep_sf"/>
</dbReference>
<evidence type="ECO:0000256" key="7">
    <source>
        <dbReference type="SAM" id="SignalP"/>
    </source>
</evidence>
<dbReference type="InterPro" id="IPR000668">
    <property type="entry name" value="Peptidase_C1A_C"/>
</dbReference>
<dbReference type="PROSITE" id="PS00139">
    <property type="entry name" value="THIOL_PROTEASE_CYS"/>
    <property type="match status" value="1"/>
</dbReference>
<dbReference type="EC" id="3.4.22.2" evidence="10"/>
<keyword evidence="3 7" id="KW-0732">Signal</keyword>
<dbReference type="InterPro" id="IPR039417">
    <property type="entry name" value="Peptidase_C1A_papain-like"/>
</dbReference>
<evidence type="ECO:0000313" key="10">
    <source>
        <dbReference type="EMBL" id="QBH22528.1"/>
    </source>
</evidence>
<keyword evidence="4 10" id="KW-0378">Hydrolase</keyword>
<feature type="domain" description="Peptidase C1A papain C-terminal" evidence="8">
    <location>
        <begin position="133"/>
        <end position="347"/>
    </location>
</feature>
<feature type="signal peptide" evidence="7">
    <location>
        <begin position="1"/>
        <end position="28"/>
    </location>
</feature>
<dbReference type="CDD" id="cd02248">
    <property type="entry name" value="Peptidase_C1A"/>
    <property type="match status" value="1"/>
</dbReference>
<dbReference type="InterPro" id="IPR013201">
    <property type="entry name" value="Prot_inhib_I29"/>
</dbReference>
<proteinExistence type="evidence at transcript level"/>
<dbReference type="InterPro" id="IPR025660">
    <property type="entry name" value="Pept_his_AS"/>
</dbReference>
<name>A0A481SC78_OLDAF</name>
<sequence length="349" mass="38659">MYKMHNVLCLFALICVTILGVWTSQASSRVLPDGPTTQTMEERHQEWISHHDKVYEDEVEKAKRFTIFKQNVEWIEAFNANGTEGFKLAINQFADLTKDEFRTLRLGYTRQQPNLSPNSKDHTPFKYANVSVIPPSIDWRTKGAVTPVKDQGQCGCCWAFSTVAALEGINQIKTKKLIPLSEQQLVDCDRAKNQGCNGGLMNFAFDYILKNKGLNSGANYPYTGVDGVCNLQKSGVAATKITGHQVVPVNNEKALLQAVANQPVSVAVDASNFQFYSTGVYSAPCGTKLDHAVTAVGYGVDPNGVKYWLLKNSWAATWGEKGYMRIKREVPAKEGHCGIAMEAYFPLMA</sequence>
<evidence type="ECO:0000256" key="3">
    <source>
        <dbReference type="ARBA" id="ARBA00022729"/>
    </source>
</evidence>
<dbReference type="Pfam" id="PF00112">
    <property type="entry name" value="Peptidase_C1"/>
    <property type="match status" value="1"/>
</dbReference>
<dbReference type="PROSITE" id="PS00640">
    <property type="entry name" value="THIOL_PROTEASE_ASN"/>
    <property type="match status" value="1"/>
</dbReference>
<dbReference type="InterPro" id="IPR025661">
    <property type="entry name" value="Pept_asp_AS"/>
</dbReference>
<dbReference type="EMBL" id="MH581083">
    <property type="protein sequence ID" value="QBH22528.1"/>
    <property type="molecule type" value="mRNA"/>
</dbReference>
<evidence type="ECO:0000256" key="5">
    <source>
        <dbReference type="ARBA" id="ARBA00022807"/>
    </source>
</evidence>
<dbReference type="PANTHER" id="PTHR12411">
    <property type="entry name" value="CYSTEINE PROTEASE FAMILY C1-RELATED"/>
    <property type="match status" value="1"/>
</dbReference>
<dbReference type="SMART" id="SM00848">
    <property type="entry name" value="Inhibitor_I29"/>
    <property type="match status" value="1"/>
</dbReference>
<feature type="domain" description="Cathepsin propeptide inhibitor" evidence="9">
    <location>
        <begin position="44"/>
        <end position="101"/>
    </location>
</feature>
<keyword evidence="5" id="KW-0788">Thiol protease</keyword>
<dbReference type="InterPro" id="IPR013128">
    <property type="entry name" value="Peptidase_C1A"/>
</dbReference>
<organism evidence="10">
    <name type="scientific">Oldenlandia affinis</name>
    <name type="common">Blue diamond flower</name>
    <name type="synonym">Hedyotis affinis</name>
    <dbReference type="NCBI Taxonomy" id="60225"/>
    <lineage>
        <taxon>Eukaryota</taxon>
        <taxon>Viridiplantae</taxon>
        <taxon>Streptophyta</taxon>
        <taxon>Embryophyta</taxon>
        <taxon>Tracheophyta</taxon>
        <taxon>Spermatophyta</taxon>
        <taxon>Magnoliopsida</taxon>
        <taxon>eudicotyledons</taxon>
        <taxon>Gunneridae</taxon>
        <taxon>Pentapetalae</taxon>
        <taxon>asterids</taxon>
        <taxon>lamiids</taxon>
        <taxon>Gentianales</taxon>
        <taxon>Rubiaceae</taxon>
        <taxon>Rubioideae</taxon>
        <taxon>Spermacoceae</taxon>
        <taxon>Hedyotis-Oldenlandia complex</taxon>
        <taxon>Oldenlandia</taxon>
    </lineage>
</organism>
<evidence type="ECO:0000256" key="6">
    <source>
        <dbReference type="ARBA" id="ARBA00023157"/>
    </source>
</evidence>
<reference evidence="10" key="1">
    <citation type="submission" date="2018-07" db="EMBL/GenBank/DDBJ databases">
        <title>A papain-like cysteine protease prepares cyclotide precursors for cyclisation.</title>
        <authorList>
            <person name="Rehm F.B.H."/>
            <person name="Jackson M.A."/>
            <person name="De Geyter E."/>
            <person name="Yap K."/>
            <person name="Gilding E.K."/>
            <person name="Durek T."/>
            <person name="Craik D.J."/>
        </authorList>
    </citation>
    <scope>NUCLEOTIDE SEQUENCE</scope>
    <source>
        <strain evidence="10">T2.1_2152c0_g1_i1</strain>
    </source>
</reference>
<evidence type="ECO:0000256" key="4">
    <source>
        <dbReference type="ARBA" id="ARBA00022801"/>
    </source>
</evidence>
<dbReference type="InterPro" id="IPR000169">
    <property type="entry name" value="Pept_cys_AS"/>
</dbReference>
<dbReference type="FunFam" id="3.90.70.10:FF:000023">
    <property type="entry name" value="Senescence-specific cysteine protease SAG39"/>
    <property type="match status" value="1"/>
</dbReference>